<protein>
    <submittedName>
        <fullName evidence="2">Uncharacterized protein</fullName>
    </submittedName>
</protein>
<reference evidence="2" key="1">
    <citation type="submission" date="2020-02" db="EMBL/GenBank/DDBJ databases">
        <authorList>
            <person name="Meier V. D."/>
        </authorList>
    </citation>
    <scope>NUCLEOTIDE SEQUENCE</scope>
    <source>
        <strain evidence="2">AVDCRST_MAG93</strain>
    </source>
</reference>
<gene>
    <name evidence="2" type="ORF">AVDCRST_MAG93-7722</name>
</gene>
<sequence length="54" mass="5235">ASVPGGGGGRLLRGTPRVQGGARMGRCSVCPGAGTYLHLKAPSRKAELCGGGGV</sequence>
<name>A0A6J4MKF8_9CHLR</name>
<feature type="compositionally biased region" description="Gly residues" evidence="1">
    <location>
        <begin position="1"/>
        <end position="11"/>
    </location>
</feature>
<feature type="region of interest" description="Disordered" evidence="1">
    <location>
        <begin position="1"/>
        <end position="21"/>
    </location>
</feature>
<organism evidence="2">
    <name type="scientific">uncultured Chloroflexia bacterium</name>
    <dbReference type="NCBI Taxonomy" id="1672391"/>
    <lineage>
        <taxon>Bacteria</taxon>
        <taxon>Bacillati</taxon>
        <taxon>Chloroflexota</taxon>
        <taxon>Chloroflexia</taxon>
        <taxon>environmental samples</taxon>
    </lineage>
</organism>
<evidence type="ECO:0000313" key="2">
    <source>
        <dbReference type="EMBL" id="CAA9362170.1"/>
    </source>
</evidence>
<evidence type="ECO:0000256" key="1">
    <source>
        <dbReference type="SAM" id="MobiDB-lite"/>
    </source>
</evidence>
<feature type="non-terminal residue" evidence="2">
    <location>
        <position position="1"/>
    </location>
</feature>
<proteinExistence type="predicted"/>
<accession>A0A6J4MKF8</accession>
<dbReference type="AlphaFoldDB" id="A0A6J4MKF8"/>
<dbReference type="EMBL" id="CADCTR010002599">
    <property type="protein sequence ID" value="CAA9362170.1"/>
    <property type="molecule type" value="Genomic_DNA"/>
</dbReference>
<feature type="non-terminal residue" evidence="2">
    <location>
        <position position="54"/>
    </location>
</feature>